<sequence length="230" mass="25534">MTVDYSSKVYWEDRLSRESAADGFEWLVPSDVLIPVVHAALPDARGTRPLNLLHFGCGTSSLGIDVQHHLGGGVRVVDSDYASSALRDTQLDQVPLMEMDMLSLPSLLKHMPPDGWDVLLDKSTADAISCGPAIPATDTALDRRVDAIEHLCHNAARVTRVGGRWICASYSSSRFDFLRSSPERPDRPTTYGWRIIDKVALVRHATKTSADQQVVYHPETGIWAWVLERE</sequence>
<dbReference type="RefSeq" id="XP_062623817.1">
    <property type="nucleotide sequence ID" value="XM_062767833.1"/>
</dbReference>
<dbReference type="Proteomes" id="UP000827549">
    <property type="component" value="Chromosome 1"/>
</dbReference>
<evidence type="ECO:0000313" key="4">
    <source>
        <dbReference type="EMBL" id="WOO77785.1"/>
    </source>
</evidence>
<gene>
    <name evidence="4" type="primary">EEF1AKMT4_1</name>
    <name evidence="4" type="ORF">LOC62_01G001346</name>
</gene>
<dbReference type="EMBL" id="CP086714">
    <property type="protein sequence ID" value="WOO77785.1"/>
    <property type="molecule type" value="Genomic_DNA"/>
</dbReference>
<dbReference type="AlphaFoldDB" id="A0AAF0Y0T3"/>
<reference evidence="4" key="1">
    <citation type="submission" date="2023-10" db="EMBL/GenBank/DDBJ databases">
        <authorList>
            <person name="Noh H."/>
        </authorList>
    </citation>
    <scope>NUCLEOTIDE SEQUENCE</scope>
    <source>
        <strain evidence="4">DUCC4014</strain>
    </source>
</reference>
<dbReference type="Gene3D" id="3.40.50.150">
    <property type="entry name" value="Vaccinia Virus protein VP39"/>
    <property type="match status" value="1"/>
</dbReference>
<accession>A0AAF0Y0T3</accession>
<dbReference type="GO" id="GO:0032259">
    <property type="term" value="P:methylation"/>
    <property type="evidence" value="ECO:0007669"/>
    <property type="project" value="UniProtKB-KW"/>
</dbReference>
<evidence type="ECO:0000256" key="3">
    <source>
        <dbReference type="ARBA" id="ARBA00022679"/>
    </source>
</evidence>
<dbReference type="SUPFAM" id="SSF53335">
    <property type="entry name" value="S-adenosyl-L-methionine-dependent methyltransferases"/>
    <property type="match status" value="1"/>
</dbReference>
<proteinExistence type="inferred from homology"/>
<keyword evidence="3" id="KW-0808">Transferase</keyword>
<protein>
    <submittedName>
        <fullName evidence="4">EEF1A lysine methyltransferase 4</fullName>
    </submittedName>
</protein>
<dbReference type="GO" id="GO:0008168">
    <property type="term" value="F:methyltransferase activity"/>
    <property type="evidence" value="ECO:0007669"/>
    <property type="project" value="UniProtKB-KW"/>
</dbReference>
<dbReference type="InterPro" id="IPR051419">
    <property type="entry name" value="Lys/N-term_MeTrsfase_sf"/>
</dbReference>
<name>A0AAF0Y0T3_9TREE</name>
<evidence type="ECO:0000256" key="1">
    <source>
        <dbReference type="ARBA" id="ARBA00008361"/>
    </source>
</evidence>
<keyword evidence="5" id="KW-1185">Reference proteome</keyword>
<dbReference type="InterPro" id="IPR029063">
    <property type="entry name" value="SAM-dependent_MTases_sf"/>
</dbReference>
<dbReference type="PANTHER" id="PTHR12176:SF84">
    <property type="entry name" value="METHYLTRANSFERASE DOMAIN-CONTAINING PROTEIN"/>
    <property type="match status" value="1"/>
</dbReference>
<evidence type="ECO:0000256" key="2">
    <source>
        <dbReference type="ARBA" id="ARBA00022603"/>
    </source>
</evidence>
<keyword evidence="2 4" id="KW-0489">Methyltransferase</keyword>
<evidence type="ECO:0000313" key="5">
    <source>
        <dbReference type="Proteomes" id="UP000827549"/>
    </source>
</evidence>
<comment type="similarity">
    <text evidence="1">Belongs to the methyltransferase superfamily.</text>
</comment>
<dbReference type="GeneID" id="87804602"/>
<dbReference type="PANTHER" id="PTHR12176">
    <property type="entry name" value="SAM-DEPENDENT METHYLTRANSFERASE SUPERFAMILY PROTEIN"/>
    <property type="match status" value="1"/>
</dbReference>
<organism evidence="4 5">
    <name type="scientific">Vanrija pseudolonga</name>
    <dbReference type="NCBI Taxonomy" id="143232"/>
    <lineage>
        <taxon>Eukaryota</taxon>
        <taxon>Fungi</taxon>
        <taxon>Dikarya</taxon>
        <taxon>Basidiomycota</taxon>
        <taxon>Agaricomycotina</taxon>
        <taxon>Tremellomycetes</taxon>
        <taxon>Trichosporonales</taxon>
        <taxon>Trichosporonaceae</taxon>
        <taxon>Vanrija</taxon>
    </lineage>
</organism>